<keyword evidence="5" id="KW-0460">Magnesium</keyword>
<name>A0A1Y3CHU0_9GAMM</name>
<gene>
    <name evidence="6" type="ORF">B9T28_05450</name>
</gene>
<feature type="binding site" evidence="4">
    <location>
        <position position="56"/>
    </location>
    <ligand>
        <name>substrate</name>
    </ligand>
</feature>
<dbReference type="SUPFAM" id="SSF100950">
    <property type="entry name" value="NagB/RpiA/CoA transferase-like"/>
    <property type="match status" value="1"/>
</dbReference>
<accession>A0A1Y3CHU0</accession>
<dbReference type="RefSeq" id="WP_086202930.1">
    <property type="nucleotide sequence ID" value="NZ_NEGB01000002.1"/>
</dbReference>
<proteinExistence type="inferred from homology"/>
<evidence type="ECO:0000256" key="4">
    <source>
        <dbReference type="PIRSR" id="PIRSR006806-1"/>
    </source>
</evidence>
<dbReference type="Pfam" id="PF01812">
    <property type="entry name" value="5-FTHF_cyc-lig"/>
    <property type="match status" value="1"/>
</dbReference>
<comment type="caution">
    <text evidence="6">The sequence shown here is derived from an EMBL/GenBank/DDBJ whole genome shotgun (WGS) entry which is preliminary data.</text>
</comment>
<dbReference type="GO" id="GO:0005524">
    <property type="term" value="F:ATP binding"/>
    <property type="evidence" value="ECO:0007669"/>
    <property type="project" value="UniProtKB-KW"/>
</dbReference>
<evidence type="ECO:0000256" key="2">
    <source>
        <dbReference type="ARBA" id="ARBA00022741"/>
    </source>
</evidence>
<dbReference type="STRING" id="1977882.B9T28_05450"/>
<dbReference type="InterPro" id="IPR002698">
    <property type="entry name" value="FTHF_cligase"/>
</dbReference>
<keyword evidence="5" id="KW-0479">Metal-binding</keyword>
<evidence type="ECO:0000256" key="3">
    <source>
        <dbReference type="ARBA" id="ARBA00022840"/>
    </source>
</evidence>
<dbReference type="EC" id="6.3.3.2" evidence="5"/>
<dbReference type="EMBL" id="NEGB01000002">
    <property type="protein sequence ID" value="OTG66686.1"/>
    <property type="molecule type" value="Genomic_DNA"/>
</dbReference>
<keyword evidence="2 4" id="KW-0547">Nucleotide-binding</keyword>
<dbReference type="GO" id="GO:0035999">
    <property type="term" value="P:tetrahydrofolate interconversion"/>
    <property type="evidence" value="ECO:0007669"/>
    <property type="project" value="TreeGrafter"/>
</dbReference>
<reference evidence="6 7" key="1">
    <citation type="submission" date="2017-04" db="EMBL/GenBank/DDBJ databases">
        <title>High diversity of culturable Acinetobacter species in natural soil and water ecosystems.</title>
        <authorList>
            <person name="Nemec A."/>
            <person name="Radolfova-Krizova L."/>
        </authorList>
    </citation>
    <scope>NUCLEOTIDE SEQUENCE [LARGE SCALE GENOMIC DNA]</scope>
    <source>
        <strain evidence="6 7">ANC 4999</strain>
    </source>
</reference>
<dbReference type="Gene3D" id="3.40.50.10420">
    <property type="entry name" value="NagB/RpiA/CoA transferase-like"/>
    <property type="match status" value="1"/>
</dbReference>
<sequence length="199" mass="23313">MSNQIAALRQKFRKKRLKISTFEQRQSENTILNLLRQYPEFEHSHKIGLYLNAFGEIFTDKIITYCFTRHKAVYLPMICNMNQHLVWVRITQQLYKNKRFSMHRLGMLEPMSSRGLHVSQLDLLIMPLLACDRLGTRIGMGGGFYDRTLASAPYKPYRLGLAHHFQLSNTLLTRNPWDQPIDGLITPSSSYRFKRHLGQ</sequence>
<comment type="similarity">
    <text evidence="1 5">Belongs to the 5-formyltetrahydrofolate cyclo-ligase family.</text>
</comment>
<evidence type="ECO:0000313" key="7">
    <source>
        <dbReference type="Proteomes" id="UP000242765"/>
    </source>
</evidence>
<dbReference type="OrthoDB" id="9801938at2"/>
<keyword evidence="7" id="KW-1185">Reference proteome</keyword>
<dbReference type="GO" id="GO:0046872">
    <property type="term" value="F:metal ion binding"/>
    <property type="evidence" value="ECO:0007669"/>
    <property type="project" value="UniProtKB-KW"/>
</dbReference>
<dbReference type="Proteomes" id="UP000242765">
    <property type="component" value="Unassembled WGS sequence"/>
</dbReference>
<evidence type="ECO:0000256" key="1">
    <source>
        <dbReference type="ARBA" id="ARBA00010638"/>
    </source>
</evidence>
<comment type="cofactor">
    <cofactor evidence="5">
        <name>Mg(2+)</name>
        <dbReference type="ChEBI" id="CHEBI:18420"/>
    </cofactor>
</comment>
<feature type="binding site" evidence="4">
    <location>
        <position position="51"/>
    </location>
    <ligand>
        <name>substrate</name>
    </ligand>
</feature>
<dbReference type="NCBIfam" id="TIGR02727">
    <property type="entry name" value="MTHFS_bact"/>
    <property type="match status" value="1"/>
</dbReference>
<feature type="binding site" evidence="4">
    <location>
        <begin position="137"/>
        <end position="145"/>
    </location>
    <ligand>
        <name>ATP</name>
        <dbReference type="ChEBI" id="CHEBI:30616"/>
    </ligand>
</feature>
<dbReference type="InterPro" id="IPR037171">
    <property type="entry name" value="NagB/RpiA_transferase-like"/>
</dbReference>
<keyword evidence="3 4" id="KW-0067">ATP-binding</keyword>
<protein>
    <recommendedName>
        <fullName evidence="5">5-formyltetrahydrofolate cyclo-ligase</fullName>
        <ecNumber evidence="5">6.3.3.2</ecNumber>
    </recommendedName>
</protein>
<evidence type="ECO:0000313" key="6">
    <source>
        <dbReference type="EMBL" id="OTG66686.1"/>
    </source>
</evidence>
<dbReference type="PANTHER" id="PTHR23407">
    <property type="entry name" value="ATPASE INHIBITOR/5-FORMYLTETRAHYDROFOLATE CYCLO-LIGASE"/>
    <property type="match status" value="1"/>
</dbReference>
<keyword evidence="6" id="KW-0436">Ligase</keyword>
<dbReference type="GO" id="GO:0009396">
    <property type="term" value="P:folic acid-containing compound biosynthetic process"/>
    <property type="evidence" value="ECO:0007669"/>
    <property type="project" value="TreeGrafter"/>
</dbReference>
<dbReference type="PIRSF" id="PIRSF006806">
    <property type="entry name" value="FTHF_cligase"/>
    <property type="match status" value="1"/>
</dbReference>
<dbReference type="PANTHER" id="PTHR23407:SF1">
    <property type="entry name" value="5-FORMYLTETRAHYDROFOLATE CYCLO-LIGASE"/>
    <property type="match status" value="1"/>
</dbReference>
<organism evidence="6 7">
    <name type="scientific">Acinetobacter silvestris</name>
    <dbReference type="NCBI Taxonomy" id="1977882"/>
    <lineage>
        <taxon>Bacteria</taxon>
        <taxon>Pseudomonadati</taxon>
        <taxon>Pseudomonadota</taxon>
        <taxon>Gammaproteobacteria</taxon>
        <taxon>Moraxellales</taxon>
        <taxon>Moraxellaceae</taxon>
        <taxon>Acinetobacter</taxon>
    </lineage>
</organism>
<comment type="catalytic activity">
    <reaction evidence="5">
        <text>(6S)-5-formyl-5,6,7,8-tetrahydrofolate + ATP = (6R)-5,10-methenyltetrahydrofolate + ADP + phosphate</text>
        <dbReference type="Rhea" id="RHEA:10488"/>
        <dbReference type="ChEBI" id="CHEBI:30616"/>
        <dbReference type="ChEBI" id="CHEBI:43474"/>
        <dbReference type="ChEBI" id="CHEBI:57455"/>
        <dbReference type="ChEBI" id="CHEBI:57457"/>
        <dbReference type="ChEBI" id="CHEBI:456216"/>
        <dbReference type="EC" id="6.3.3.2"/>
    </reaction>
</comment>
<evidence type="ECO:0000256" key="5">
    <source>
        <dbReference type="RuleBase" id="RU361279"/>
    </source>
</evidence>
<dbReference type="InterPro" id="IPR024185">
    <property type="entry name" value="FTHF_cligase-like_sf"/>
</dbReference>
<dbReference type="AlphaFoldDB" id="A0A1Y3CHU0"/>
<dbReference type="GO" id="GO:0030272">
    <property type="term" value="F:5-formyltetrahydrofolate cyclo-ligase activity"/>
    <property type="evidence" value="ECO:0007669"/>
    <property type="project" value="UniProtKB-EC"/>
</dbReference>